<feature type="region of interest" description="Disordered" evidence="1">
    <location>
        <begin position="1"/>
        <end position="71"/>
    </location>
</feature>
<evidence type="ECO:0000313" key="2">
    <source>
        <dbReference type="EMBL" id="GBG70715.1"/>
    </source>
</evidence>
<feature type="compositionally biased region" description="Basic and acidic residues" evidence="1">
    <location>
        <begin position="174"/>
        <end position="199"/>
    </location>
</feature>
<keyword evidence="3" id="KW-1185">Reference proteome</keyword>
<proteinExistence type="predicted"/>
<feature type="region of interest" description="Disordered" evidence="1">
    <location>
        <begin position="155"/>
        <end position="214"/>
    </location>
</feature>
<gene>
    <name evidence="2" type="ORF">CBR_g8014</name>
</gene>
<comment type="caution">
    <text evidence="2">The sequence shown here is derived from an EMBL/GenBank/DDBJ whole genome shotgun (WGS) entry which is preliminary data.</text>
</comment>
<protein>
    <submittedName>
        <fullName evidence="2">Uncharacterized protein</fullName>
    </submittedName>
</protein>
<sequence>MAPRGQYQFKMRESESGEGAGRQIGRGHVPKSKMLRGAHGSEGEMGGEGGQDVSPMDVPSTATPTLRFGRDGVSRERMIALANLGLLGTPRGNRSGTVRSQGIVTNDTIPQRPVRSTSTIVSVVERTAKGQVSVSPLCHVDPSNTLMAGGSSRVVAPSAQAGSPSVHATATAAGERREDRRAEEVGRKEERRDEILRPDCEDDDSQNLRKKRTR</sequence>
<dbReference type="AlphaFoldDB" id="A0A388KKZ4"/>
<organism evidence="2 3">
    <name type="scientific">Chara braunii</name>
    <name type="common">Braun's stonewort</name>
    <dbReference type="NCBI Taxonomy" id="69332"/>
    <lineage>
        <taxon>Eukaryota</taxon>
        <taxon>Viridiplantae</taxon>
        <taxon>Streptophyta</taxon>
        <taxon>Charophyceae</taxon>
        <taxon>Charales</taxon>
        <taxon>Characeae</taxon>
        <taxon>Chara</taxon>
    </lineage>
</organism>
<name>A0A388KKZ4_CHABU</name>
<evidence type="ECO:0000256" key="1">
    <source>
        <dbReference type="SAM" id="MobiDB-lite"/>
    </source>
</evidence>
<evidence type="ECO:0000313" key="3">
    <source>
        <dbReference type="Proteomes" id="UP000265515"/>
    </source>
</evidence>
<dbReference type="Proteomes" id="UP000265515">
    <property type="component" value="Unassembled WGS sequence"/>
</dbReference>
<accession>A0A388KKZ4</accession>
<reference evidence="2 3" key="1">
    <citation type="journal article" date="2018" name="Cell">
        <title>The Chara Genome: Secondary Complexity and Implications for Plant Terrestrialization.</title>
        <authorList>
            <person name="Nishiyama T."/>
            <person name="Sakayama H."/>
            <person name="Vries J.D."/>
            <person name="Buschmann H."/>
            <person name="Saint-Marcoux D."/>
            <person name="Ullrich K.K."/>
            <person name="Haas F.B."/>
            <person name="Vanderstraeten L."/>
            <person name="Becker D."/>
            <person name="Lang D."/>
            <person name="Vosolsobe S."/>
            <person name="Rombauts S."/>
            <person name="Wilhelmsson P.K.I."/>
            <person name="Janitza P."/>
            <person name="Kern R."/>
            <person name="Heyl A."/>
            <person name="Rumpler F."/>
            <person name="Villalobos L.I.A.C."/>
            <person name="Clay J.M."/>
            <person name="Skokan R."/>
            <person name="Toyoda A."/>
            <person name="Suzuki Y."/>
            <person name="Kagoshima H."/>
            <person name="Schijlen E."/>
            <person name="Tajeshwar N."/>
            <person name="Catarino B."/>
            <person name="Hetherington A.J."/>
            <person name="Saltykova A."/>
            <person name="Bonnot C."/>
            <person name="Breuninger H."/>
            <person name="Symeonidi A."/>
            <person name="Radhakrishnan G.V."/>
            <person name="Van Nieuwerburgh F."/>
            <person name="Deforce D."/>
            <person name="Chang C."/>
            <person name="Karol K.G."/>
            <person name="Hedrich R."/>
            <person name="Ulvskov P."/>
            <person name="Glockner G."/>
            <person name="Delwiche C.F."/>
            <person name="Petrasek J."/>
            <person name="Van de Peer Y."/>
            <person name="Friml J."/>
            <person name="Beilby M."/>
            <person name="Dolan L."/>
            <person name="Kohara Y."/>
            <person name="Sugano S."/>
            <person name="Fujiyama A."/>
            <person name="Delaux P.-M."/>
            <person name="Quint M."/>
            <person name="TheiBen G."/>
            <person name="Hagemann M."/>
            <person name="Harholt J."/>
            <person name="Dunand C."/>
            <person name="Zachgo S."/>
            <person name="Langdale J."/>
            <person name="Maumus F."/>
            <person name="Straeten D.V.D."/>
            <person name="Gould S.B."/>
            <person name="Rensing S.A."/>
        </authorList>
    </citation>
    <scope>NUCLEOTIDE SEQUENCE [LARGE SCALE GENOMIC DNA]</scope>
    <source>
        <strain evidence="2 3">S276</strain>
    </source>
</reference>
<dbReference type="Gramene" id="GBG70715">
    <property type="protein sequence ID" value="GBG70715"/>
    <property type="gene ID" value="CBR_g8014"/>
</dbReference>
<dbReference type="EMBL" id="BFEA01000135">
    <property type="protein sequence ID" value="GBG70715.1"/>
    <property type="molecule type" value="Genomic_DNA"/>
</dbReference>